<reference evidence="2" key="1">
    <citation type="submission" date="2021-03" db="EMBL/GenBank/DDBJ databases">
        <title>Leucobacter chromiisoli sp. nov., isolated from chromium-containing soil of chemical plant.</title>
        <authorList>
            <person name="Xu Z."/>
        </authorList>
    </citation>
    <scope>NUCLEOTIDE SEQUENCE</scope>
    <source>
        <strain evidence="2">K 70/01</strain>
    </source>
</reference>
<feature type="chain" id="PRO_5036768137" description="Secreted protein" evidence="1">
    <location>
        <begin position="35"/>
        <end position="87"/>
    </location>
</feature>
<protein>
    <recommendedName>
        <fullName evidence="4">Secreted protein</fullName>
    </recommendedName>
</protein>
<evidence type="ECO:0000313" key="2">
    <source>
        <dbReference type="EMBL" id="MBO2989288.1"/>
    </source>
</evidence>
<feature type="signal peptide" evidence="1">
    <location>
        <begin position="1"/>
        <end position="34"/>
    </location>
</feature>
<dbReference type="Proteomes" id="UP000668403">
    <property type="component" value="Unassembled WGS sequence"/>
</dbReference>
<dbReference type="EMBL" id="JAGFBF010000002">
    <property type="protein sequence ID" value="MBO2989288.1"/>
    <property type="molecule type" value="Genomic_DNA"/>
</dbReference>
<keyword evidence="1" id="KW-0732">Signal</keyword>
<keyword evidence="3" id="KW-1185">Reference proteome</keyword>
<comment type="caution">
    <text evidence="2">The sequence shown here is derived from an EMBL/GenBank/DDBJ whole genome shotgun (WGS) entry which is preliminary data.</text>
</comment>
<sequence>MRQQHRITRTLGTTAAAAALAIGGITLAGGAAQADTQTAPAAAPAVVESVAPTSVLSALINGPLIEGPLLDLGGLLNDLRIGQFQNK</sequence>
<evidence type="ECO:0000256" key="1">
    <source>
        <dbReference type="SAM" id="SignalP"/>
    </source>
</evidence>
<evidence type="ECO:0000313" key="3">
    <source>
        <dbReference type="Proteomes" id="UP000668403"/>
    </source>
</evidence>
<proteinExistence type="predicted"/>
<organism evidence="2 3">
    <name type="scientific">Leucobacter tardus</name>
    <dbReference type="NCBI Taxonomy" id="501483"/>
    <lineage>
        <taxon>Bacteria</taxon>
        <taxon>Bacillati</taxon>
        <taxon>Actinomycetota</taxon>
        <taxon>Actinomycetes</taxon>
        <taxon>Micrococcales</taxon>
        <taxon>Microbacteriaceae</taxon>
        <taxon>Leucobacter</taxon>
    </lineage>
</organism>
<gene>
    <name evidence="2" type="ORF">J4H85_04660</name>
</gene>
<dbReference type="AlphaFoldDB" id="A0A939QFN0"/>
<dbReference type="RefSeq" id="WP_208237406.1">
    <property type="nucleotide sequence ID" value="NZ_BAAAQU010000001.1"/>
</dbReference>
<name>A0A939QFN0_9MICO</name>
<evidence type="ECO:0008006" key="4">
    <source>
        <dbReference type="Google" id="ProtNLM"/>
    </source>
</evidence>
<accession>A0A939QFN0</accession>